<feature type="compositionally biased region" description="Low complexity" evidence="5">
    <location>
        <begin position="493"/>
        <end position="509"/>
    </location>
</feature>
<evidence type="ECO:0000259" key="8">
    <source>
        <dbReference type="PROSITE" id="PS01180"/>
    </source>
</evidence>
<dbReference type="SMART" id="SM00042">
    <property type="entry name" value="CUB"/>
    <property type="match status" value="1"/>
</dbReference>
<feature type="disulfide bond" evidence="4">
    <location>
        <begin position="195"/>
        <end position="210"/>
    </location>
</feature>
<reference evidence="9" key="2">
    <citation type="submission" date="2017-10" db="EMBL/GenBank/DDBJ databases">
        <title>Ladona fulva Genome sequencing and assembly.</title>
        <authorList>
            <person name="Murali S."/>
            <person name="Richards S."/>
            <person name="Bandaranaike D."/>
            <person name="Bellair M."/>
            <person name="Blankenburg K."/>
            <person name="Chao H."/>
            <person name="Dinh H."/>
            <person name="Doddapaneni H."/>
            <person name="Dugan-Rocha S."/>
            <person name="Elkadiri S."/>
            <person name="Gnanaolivu R."/>
            <person name="Hernandez B."/>
            <person name="Skinner E."/>
            <person name="Javaid M."/>
            <person name="Lee S."/>
            <person name="Li M."/>
            <person name="Ming W."/>
            <person name="Munidasa M."/>
            <person name="Muniz J."/>
            <person name="Nguyen L."/>
            <person name="Hughes D."/>
            <person name="Osuji N."/>
            <person name="Pu L.-L."/>
            <person name="Puazo M."/>
            <person name="Qu C."/>
            <person name="Quiroz J."/>
            <person name="Raj R."/>
            <person name="Weissenberger G."/>
            <person name="Xin Y."/>
            <person name="Zou X."/>
            <person name="Han Y."/>
            <person name="Worley K."/>
            <person name="Muzny D."/>
            <person name="Gibbs R."/>
        </authorList>
    </citation>
    <scope>NUCLEOTIDE SEQUENCE</scope>
    <source>
        <strain evidence="9">Sampled in the wild</strain>
    </source>
</reference>
<keyword evidence="6" id="KW-0472">Membrane</keyword>
<comment type="caution">
    <text evidence="4">Lacks conserved residue(s) required for the propagation of feature annotation.</text>
</comment>
<proteinExistence type="predicted"/>
<dbReference type="SUPFAM" id="SSF49854">
    <property type="entry name" value="Spermadhesin, CUB domain"/>
    <property type="match status" value="1"/>
</dbReference>
<evidence type="ECO:0000256" key="5">
    <source>
        <dbReference type="SAM" id="MobiDB-lite"/>
    </source>
</evidence>
<feature type="transmembrane region" description="Helical" evidence="6">
    <location>
        <begin position="261"/>
        <end position="285"/>
    </location>
</feature>
<evidence type="ECO:0000256" key="6">
    <source>
        <dbReference type="SAM" id="Phobius"/>
    </source>
</evidence>
<accession>A0A8K0KES0</accession>
<feature type="compositionally biased region" description="Polar residues" evidence="5">
    <location>
        <begin position="482"/>
        <end position="492"/>
    </location>
</feature>
<feature type="disulfide bond" evidence="4">
    <location>
        <begin position="176"/>
        <end position="188"/>
    </location>
</feature>
<feature type="compositionally biased region" description="Pro residues" evidence="5">
    <location>
        <begin position="510"/>
        <end position="520"/>
    </location>
</feature>
<dbReference type="Pfam" id="PF00431">
    <property type="entry name" value="CUB"/>
    <property type="match status" value="1"/>
</dbReference>
<dbReference type="Pfam" id="PF00057">
    <property type="entry name" value="Ldl_recept_a"/>
    <property type="match status" value="1"/>
</dbReference>
<feature type="compositionally biased region" description="Low complexity" evidence="5">
    <location>
        <begin position="436"/>
        <end position="453"/>
    </location>
</feature>
<feature type="region of interest" description="Disordered" evidence="5">
    <location>
        <begin position="310"/>
        <end position="359"/>
    </location>
</feature>
<feature type="signal peptide" evidence="7">
    <location>
        <begin position="1"/>
        <end position="21"/>
    </location>
</feature>
<reference evidence="9" key="1">
    <citation type="submission" date="2013-04" db="EMBL/GenBank/DDBJ databases">
        <authorList>
            <person name="Qu J."/>
            <person name="Murali S.C."/>
            <person name="Bandaranaike D."/>
            <person name="Bellair M."/>
            <person name="Blankenburg K."/>
            <person name="Chao H."/>
            <person name="Dinh H."/>
            <person name="Doddapaneni H."/>
            <person name="Downs B."/>
            <person name="Dugan-Rocha S."/>
            <person name="Elkadiri S."/>
            <person name="Gnanaolivu R.D."/>
            <person name="Hernandez B."/>
            <person name="Javaid M."/>
            <person name="Jayaseelan J.C."/>
            <person name="Lee S."/>
            <person name="Li M."/>
            <person name="Ming W."/>
            <person name="Munidasa M."/>
            <person name="Muniz J."/>
            <person name="Nguyen L."/>
            <person name="Ongeri F."/>
            <person name="Osuji N."/>
            <person name="Pu L.-L."/>
            <person name="Puazo M."/>
            <person name="Qu C."/>
            <person name="Quiroz J."/>
            <person name="Raj R."/>
            <person name="Weissenberger G."/>
            <person name="Xin Y."/>
            <person name="Zou X."/>
            <person name="Han Y."/>
            <person name="Richards S."/>
            <person name="Worley K."/>
            <person name="Muzny D."/>
            <person name="Gibbs R."/>
        </authorList>
    </citation>
    <scope>NUCLEOTIDE SEQUENCE</scope>
    <source>
        <strain evidence="9">Sampled in the wild</strain>
    </source>
</reference>
<keyword evidence="1" id="KW-0677">Repeat</keyword>
<sequence>MHHINMKWLAVLLSMLYPVHNLGHNDDRLNQVVLGPPLSRNPCGLSYRTNSSGTIKSPNYPKPYPRHISCRWNIVAPHQSRLIIRVLDLDLEKDVACDQLTCCSQDWLSLPTGSPSARLPSGLHPFCGRNTTVAPILIQQQEAVVEFHASSDEISGDPKRPPARGFLLHYISVPRCPDSLWCGPSEKCYTFSQRCDQINDCVEGTDEKDCPTLAPPACKDEDGEDLPHCDNGQCIRSIAWCNGNDDCGDGSDERDCVRNSVIAAAIMGSLLCSLVLVIVIGCTCCRLRQFPSFLFPHNHHLHLSNSLMNGNSPSSGVRELQPPNSPYGRHPLPPLDERVLAREPPPPYTAAVSPENTLSMDSSVGVQRVRCISSSPCRPHLPSRHHHPQQVFHASRHLTWVEMGNSNGTNPSNSGSRHHSNSRRHQRRQRRRYFPSESQMQRSSEEASASALSFPQSSLDLPSNSMEPKHGKSLEGHCERPSLSSLHTTSNIPLLTSSPSAGSSSSSNLPPSPESAPPSPTTSASSVSTNHSLVSYLSMNCDDTQMLI</sequence>
<comment type="caution">
    <text evidence="9">The sequence shown here is derived from an EMBL/GenBank/DDBJ whole genome shotgun (WGS) entry which is preliminary data.</text>
</comment>
<dbReference type="InterPro" id="IPR002172">
    <property type="entry name" value="LDrepeatLR_classA_rpt"/>
</dbReference>
<feature type="compositionally biased region" description="Low complexity" evidence="5">
    <location>
        <begin position="404"/>
        <end position="415"/>
    </location>
</feature>
<feature type="disulfide bond" evidence="4">
    <location>
        <begin position="241"/>
        <end position="256"/>
    </location>
</feature>
<keyword evidence="7" id="KW-0732">Signal</keyword>
<feature type="disulfide bond" evidence="4">
    <location>
        <begin position="229"/>
        <end position="247"/>
    </location>
</feature>
<dbReference type="Gene3D" id="4.10.400.10">
    <property type="entry name" value="Low-density Lipoprotein Receptor"/>
    <property type="match status" value="2"/>
</dbReference>
<keyword evidence="6" id="KW-1133">Transmembrane helix</keyword>
<name>A0A8K0KES0_LADFU</name>
<feature type="compositionally biased region" description="Basic residues" evidence="5">
    <location>
        <begin position="416"/>
        <end position="433"/>
    </location>
</feature>
<evidence type="ECO:0000256" key="1">
    <source>
        <dbReference type="ARBA" id="ARBA00022737"/>
    </source>
</evidence>
<dbReference type="InterPro" id="IPR023415">
    <property type="entry name" value="LDLR_class-A_CS"/>
</dbReference>
<feature type="compositionally biased region" description="Basic and acidic residues" evidence="5">
    <location>
        <begin position="467"/>
        <end position="480"/>
    </location>
</feature>
<evidence type="ECO:0000256" key="4">
    <source>
        <dbReference type="PROSITE-ProRule" id="PRU00124"/>
    </source>
</evidence>
<dbReference type="InterPro" id="IPR035914">
    <property type="entry name" value="Sperma_CUB_dom_sf"/>
</dbReference>
<evidence type="ECO:0000256" key="2">
    <source>
        <dbReference type="ARBA" id="ARBA00023157"/>
    </source>
</evidence>
<dbReference type="CDD" id="cd00112">
    <property type="entry name" value="LDLa"/>
    <property type="match status" value="2"/>
</dbReference>
<feature type="compositionally biased region" description="Polar residues" evidence="5">
    <location>
        <begin position="454"/>
        <end position="466"/>
    </location>
</feature>
<dbReference type="InterPro" id="IPR036055">
    <property type="entry name" value="LDL_receptor-like_sf"/>
</dbReference>
<dbReference type="EMBL" id="KZ308727">
    <property type="protein sequence ID" value="KAG8233560.1"/>
    <property type="molecule type" value="Genomic_DNA"/>
</dbReference>
<organism evidence="9 10">
    <name type="scientific">Ladona fulva</name>
    <name type="common">Scarce chaser dragonfly</name>
    <name type="synonym">Libellula fulva</name>
    <dbReference type="NCBI Taxonomy" id="123851"/>
    <lineage>
        <taxon>Eukaryota</taxon>
        <taxon>Metazoa</taxon>
        <taxon>Ecdysozoa</taxon>
        <taxon>Arthropoda</taxon>
        <taxon>Hexapoda</taxon>
        <taxon>Insecta</taxon>
        <taxon>Pterygota</taxon>
        <taxon>Palaeoptera</taxon>
        <taxon>Odonata</taxon>
        <taxon>Epiprocta</taxon>
        <taxon>Anisoptera</taxon>
        <taxon>Libelluloidea</taxon>
        <taxon>Libellulidae</taxon>
        <taxon>Ladona</taxon>
    </lineage>
</organism>
<dbReference type="PROSITE" id="PS01180">
    <property type="entry name" value="CUB"/>
    <property type="match status" value="1"/>
</dbReference>
<dbReference type="SUPFAM" id="SSF57424">
    <property type="entry name" value="LDL receptor-like module"/>
    <property type="match status" value="2"/>
</dbReference>
<dbReference type="CDD" id="cd00041">
    <property type="entry name" value="CUB"/>
    <property type="match status" value="1"/>
</dbReference>
<dbReference type="Gene3D" id="2.60.120.290">
    <property type="entry name" value="Spermadhesin, CUB domain"/>
    <property type="match status" value="1"/>
</dbReference>
<evidence type="ECO:0000256" key="3">
    <source>
        <dbReference type="PROSITE-ProRule" id="PRU00059"/>
    </source>
</evidence>
<evidence type="ECO:0000256" key="7">
    <source>
        <dbReference type="SAM" id="SignalP"/>
    </source>
</evidence>
<gene>
    <name evidence="9" type="ORF">J437_LFUL013772</name>
</gene>
<evidence type="ECO:0000313" key="9">
    <source>
        <dbReference type="EMBL" id="KAG8233560.1"/>
    </source>
</evidence>
<dbReference type="OrthoDB" id="9988974at2759"/>
<evidence type="ECO:0000313" key="10">
    <source>
        <dbReference type="Proteomes" id="UP000792457"/>
    </source>
</evidence>
<keyword evidence="6" id="KW-0812">Transmembrane</keyword>
<feature type="domain" description="CUB" evidence="8">
    <location>
        <begin position="43"/>
        <end position="173"/>
    </location>
</feature>
<dbReference type="InterPro" id="IPR000859">
    <property type="entry name" value="CUB_dom"/>
</dbReference>
<feature type="disulfide bond" evidence="3">
    <location>
        <begin position="43"/>
        <end position="70"/>
    </location>
</feature>
<dbReference type="Proteomes" id="UP000792457">
    <property type="component" value="Unassembled WGS sequence"/>
</dbReference>
<keyword evidence="2 4" id="KW-1015">Disulfide bond</keyword>
<dbReference type="SMART" id="SM00192">
    <property type="entry name" value="LDLa"/>
    <property type="match status" value="2"/>
</dbReference>
<feature type="region of interest" description="Disordered" evidence="5">
    <location>
        <begin position="402"/>
        <end position="529"/>
    </location>
</feature>
<feature type="chain" id="PRO_5035467772" description="CUB domain-containing protein" evidence="7">
    <location>
        <begin position="22"/>
        <end position="548"/>
    </location>
</feature>
<protein>
    <recommendedName>
        <fullName evidence="8">CUB domain-containing protein</fullName>
    </recommendedName>
</protein>
<keyword evidence="10" id="KW-1185">Reference proteome</keyword>
<dbReference type="AlphaFoldDB" id="A0A8K0KES0"/>
<dbReference type="PROSITE" id="PS01209">
    <property type="entry name" value="LDLRA_1"/>
    <property type="match status" value="1"/>
</dbReference>
<dbReference type="PRINTS" id="PR00261">
    <property type="entry name" value="LDLRECEPTOR"/>
</dbReference>
<dbReference type="PANTHER" id="PTHR24251">
    <property type="entry name" value="OVOCHYMASE-RELATED"/>
    <property type="match status" value="1"/>
</dbReference>
<dbReference type="PROSITE" id="PS50068">
    <property type="entry name" value="LDLRA_2"/>
    <property type="match status" value="2"/>
</dbReference>